<feature type="region of interest" description="Disordered" evidence="1">
    <location>
        <begin position="36"/>
        <end position="62"/>
    </location>
</feature>
<evidence type="ECO:0000313" key="3">
    <source>
        <dbReference type="Proteomes" id="UP001283361"/>
    </source>
</evidence>
<comment type="caution">
    <text evidence="2">The sequence shown here is derived from an EMBL/GenBank/DDBJ whole genome shotgun (WGS) entry which is preliminary data.</text>
</comment>
<proteinExistence type="predicted"/>
<sequence length="71" mass="8063">MNIIRQRSLVLGAMLCQDFHHHSGLPQNSCRLCDRETTPTDSKQFPVTTQHGNSQRPSGFTSPFLKGFYKL</sequence>
<reference evidence="2" key="1">
    <citation type="journal article" date="2023" name="G3 (Bethesda)">
        <title>A reference genome for the long-term kleptoplast-retaining sea slug Elysia crispata morphotype clarki.</title>
        <authorList>
            <person name="Eastman K.E."/>
            <person name="Pendleton A.L."/>
            <person name="Shaikh M.A."/>
            <person name="Suttiyut T."/>
            <person name="Ogas R."/>
            <person name="Tomko P."/>
            <person name="Gavelis G."/>
            <person name="Widhalm J.R."/>
            <person name="Wisecaver J.H."/>
        </authorList>
    </citation>
    <scope>NUCLEOTIDE SEQUENCE</scope>
    <source>
        <strain evidence="2">ECLA1</strain>
    </source>
</reference>
<dbReference type="Proteomes" id="UP001283361">
    <property type="component" value="Unassembled WGS sequence"/>
</dbReference>
<name>A0AAE0Z2I0_9GAST</name>
<feature type="compositionally biased region" description="Polar residues" evidence="1">
    <location>
        <begin position="39"/>
        <end position="61"/>
    </location>
</feature>
<evidence type="ECO:0000256" key="1">
    <source>
        <dbReference type="SAM" id="MobiDB-lite"/>
    </source>
</evidence>
<keyword evidence="3" id="KW-1185">Reference proteome</keyword>
<dbReference type="AlphaFoldDB" id="A0AAE0Z2I0"/>
<gene>
    <name evidence="2" type="ORF">RRG08_014601</name>
</gene>
<accession>A0AAE0Z2I0</accession>
<evidence type="ECO:0000313" key="2">
    <source>
        <dbReference type="EMBL" id="KAK3761634.1"/>
    </source>
</evidence>
<organism evidence="2 3">
    <name type="scientific">Elysia crispata</name>
    <name type="common">lettuce slug</name>
    <dbReference type="NCBI Taxonomy" id="231223"/>
    <lineage>
        <taxon>Eukaryota</taxon>
        <taxon>Metazoa</taxon>
        <taxon>Spiralia</taxon>
        <taxon>Lophotrochozoa</taxon>
        <taxon>Mollusca</taxon>
        <taxon>Gastropoda</taxon>
        <taxon>Heterobranchia</taxon>
        <taxon>Euthyneura</taxon>
        <taxon>Panpulmonata</taxon>
        <taxon>Sacoglossa</taxon>
        <taxon>Placobranchoidea</taxon>
        <taxon>Plakobranchidae</taxon>
        <taxon>Elysia</taxon>
    </lineage>
</organism>
<protein>
    <submittedName>
        <fullName evidence="2">Uncharacterized protein</fullName>
    </submittedName>
</protein>
<dbReference type="EMBL" id="JAWDGP010004865">
    <property type="protein sequence ID" value="KAK3761634.1"/>
    <property type="molecule type" value="Genomic_DNA"/>
</dbReference>